<evidence type="ECO:0000313" key="1">
    <source>
        <dbReference type="EMBL" id="GFS82161.1"/>
    </source>
</evidence>
<dbReference type="EMBL" id="BMAW01051769">
    <property type="protein sequence ID" value="GFS82161.1"/>
    <property type="molecule type" value="Genomic_DNA"/>
</dbReference>
<reference evidence="1" key="1">
    <citation type="submission" date="2020-08" db="EMBL/GenBank/DDBJ databases">
        <title>Multicomponent nature underlies the extraordinary mechanical properties of spider dragline silk.</title>
        <authorList>
            <person name="Kono N."/>
            <person name="Nakamura H."/>
            <person name="Mori M."/>
            <person name="Yoshida Y."/>
            <person name="Ohtoshi R."/>
            <person name="Malay A.D."/>
            <person name="Moran D.A.P."/>
            <person name="Tomita M."/>
            <person name="Numata K."/>
            <person name="Arakawa K."/>
        </authorList>
    </citation>
    <scope>NUCLEOTIDE SEQUENCE</scope>
</reference>
<proteinExistence type="predicted"/>
<dbReference type="AlphaFoldDB" id="A0A8X6MWW3"/>
<gene>
    <name evidence="1" type="ORF">NPIL_112551</name>
</gene>
<keyword evidence="2" id="KW-1185">Reference proteome</keyword>
<organism evidence="1 2">
    <name type="scientific">Nephila pilipes</name>
    <name type="common">Giant wood spider</name>
    <name type="synonym">Nephila maculata</name>
    <dbReference type="NCBI Taxonomy" id="299642"/>
    <lineage>
        <taxon>Eukaryota</taxon>
        <taxon>Metazoa</taxon>
        <taxon>Ecdysozoa</taxon>
        <taxon>Arthropoda</taxon>
        <taxon>Chelicerata</taxon>
        <taxon>Arachnida</taxon>
        <taxon>Araneae</taxon>
        <taxon>Araneomorphae</taxon>
        <taxon>Entelegynae</taxon>
        <taxon>Araneoidea</taxon>
        <taxon>Nephilidae</taxon>
        <taxon>Nephila</taxon>
    </lineage>
</organism>
<protein>
    <submittedName>
        <fullName evidence="1">Uncharacterized protein</fullName>
    </submittedName>
</protein>
<comment type="caution">
    <text evidence="1">The sequence shown here is derived from an EMBL/GenBank/DDBJ whole genome shotgun (WGS) entry which is preliminary data.</text>
</comment>
<evidence type="ECO:0000313" key="2">
    <source>
        <dbReference type="Proteomes" id="UP000887013"/>
    </source>
</evidence>
<dbReference type="Proteomes" id="UP000887013">
    <property type="component" value="Unassembled WGS sequence"/>
</dbReference>
<dbReference type="OrthoDB" id="10563106at2759"/>
<accession>A0A8X6MWW3</accession>
<name>A0A8X6MWW3_NEPPI</name>
<sequence>MSSNSLLQCISAINSTTETEAFSKIQQMVIILFWADFGEHPSGFCNWVKEQVKLGLMVEKQNLAVLRPTMSPITNPPTAQRVTMARREKRGMKFMGGKNGGERTEAKRADQYGIEEINIDINQPWIYRYRV</sequence>